<accession>C0GF69</accession>
<feature type="transmembrane region" description="Helical" evidence="7">
    <location>
        <begin position="173"/>
        <end position="194"/>
    </location>
</feature>
<keyword evidence="10" id="KW-1185">Reference proteome</keyword>
<keyword evidence="4 7" id="KW-0812">Transmembrane</keyword>
<evidence type="ECO:0000256" key="2">
    <source>
        <dbReference type="ARBA" id="ARBA00008193"/>
    </source>
</evidence>
<evidence type="ECO:0000256" key="7">
    <source>
        <dbReference type="SAM" id="Phobius"/>
    </source>
</evidence>
<sequence length="200" mass="21463">MGLLFFLDMAGTFFFAVSGAMVGVKKNMDLFGIIVLGTVTAIGGGTLREVLIGQFPPFVFRQDVYFYVAIIGSLFTYLFVEYLLRIKSIVLLADAVGLGTFVTIGVTRALSVDITATSAVILGTITAVAGGMIRDVLAGEIPFVLTRDFYAVSCILGGITYLALNSLQAPQNATMAVTTLLVIVLRVLAIRFGWKLPRPH</sequence>
<dbReference type="PANTHER" id="PTHR30506">
    <property type="entry name" value="INNER MEMBRANE PROTEIN"/>
    <property type="match status" value="1"/>
</dbReference>
<comment type="similarity">
    <text evidence="2">Belongs to the UPF0126 family.</text>
</comment>
<dbReference type="EMBL" id="ACJM01000005">
    <property type="protein sequence ID" value="EEG77829.1"/>
    <property type="molecule type" value="Genomic_DNA"/>
</dbReference>
<feature type="domain" description="Glycine transporter" evidence="8">
    <location>
        <begin position="92"/>
        <end position="164"/>
    </location>
</feature>
<evidence type="ECO:0000256" key="4">
    <source>
        <dbReference type="ARBA" id="ARBA00022692"/>
    </source>
</evidence>
<dbReference type="Proteomes" id="UP000006443">
    <property type="component" value="Unassembled WGS sequence"/>
</dbReference>
<evidence type="ECO:0000256" key="6">
    <source>
        <dbReference type="ARBA" id="ARBA00023136"/>
    </source>
</evidence>
<keyword evidence="6 7" id="KW-0472">Membrane</keyword>
<reference evidence="9 10" key="1">
    <citation type="submission" date="2009-02" db="EMBL/GenBank/DDBJ databases">
        <title>Sequencing of the draft genome and assembly of Dethiobacter alkaliphilus AHT 1.</title>
        <authorList>
            <consortium name="US DOE Joint Genome Institute (JGI-PGF)"/>
            <person name="Lucas S."/>
            <person name="Copeland A."/>
            <person name="Lapidus A."/>
            <person name="Glavina del Rio T."/>
            <person name="Dalin E."/>
            <person name="Tice H."/>
            <person name="Bruce D."/>
            <person name="Goodwin L."/>
            <person name="Pitluck S."/>
            <person name="Larimer F."/>
            <person name="Land M.L."/>
            <person name="Hauser L."/>
            <person name="Muyzer G."/>
        </authorList>
    </citation>
    <scope>NUCLEOTIDE SEQUENCE [LARGE SCALE GENOMIC DNA]</scope>
    <source>
        <strain evidence="9 10">AHT 1</strain>
    </source>
</reference>
<proteinExistence type="inferred from homology"/>
<feature type="transmembrane region" description="Helical" evidence="7">
    <location>
        <begin position="6"/>
        <end position="24"/>
    </location>
</feature>
<dbReference type="InterPro" id="IPR005115">
    <property type="entry name" value="Gly_transporter"/>
</dbReference>
<dbReference type="PANTHER" id="PTHR30506:SF3">
    <property type="entry name" value="UPF0126 INNER MEMBRANE PROTEIN YADS-RELATED"/>
    <property type="match status" value="1"/>
</dbReference>
<dbReference type="STRING" id="555088.DealDRAFT_1128"/>
<feature type="transmembrane region" description="Helical" evidence="7">
    <location>
        <begin position="64"/>
        <end position="84"/>
    </location>
</feature>
<protein>
    <recommendedName>
        <fullName evidence="8">Glycine transporter domain-containing protein</fullName>
    </recommendedName>
</protein>
<keyword evidence="5 7" id="KW-1133">Transmembrane helix</keyword>
<feature type="transmembrane region" description="Helical" evidence="7">
    <location>
        <begin position="116"/>
        <end position="137"/>
    </location>
</feature>
<gene>
    <name evidence="9" type="ORF">DealDRAFT_1128</name>
</gene>
<organism evidence="9 10">
    <name type="scientific">Dethiobacter alkaliphilus AHT 1</name>
    <dbReference type="NCBI Taxonomy" id="555088"/>
    <lineage>
        <taxon>Bacteria</taxon>
        <taxon>Bacillati</taxon>
        <taxon>Bacillota</taxon>
        <taxon>Dethiobacteria</taxon>
        <taxon>Dethiobacterales</taxon>
        <taxon>Dethiobacteraceae</taxon>
        <taxon>Dethiobacter</taxon>
    </lineage>
</organism>
<dbReference type="RefSeq" id="WP_008515659.1">
    <property type="nucleotide sequence ID" value="NZ_ACJM01000005.1"/>
</dbReference>
<evidence type="ECO:0000313" key="9">
    <source>
        <dbReference type="EMBL" id="EEG77829.1"/>
    </source>
</evidence>
<dbReference type="AlphaFoldDB" id="C0GF69"/>
<dbReference type="GO" id="GO:0005886">
    <property type="term" value="C:plasma membrane"/>
    <property type="evidence" value="ECO:0007669"/>
    <property type="project" value="UniProtKB-SubCell"/>
</dbReference>
<evidence type="ECO:0000256" key="1">
    <source>
        <dbReference type="ARBA" id="ARBA00004651"/>
    </source>
</evidence>
<dbReference type="Pfam" id="PF03458">
    <property type="entry name" value="Gly_transporter"/>
    <property type="match status" value="2"/>
</dbReference>
<evidence type="ECO:0000256" key="3">
    <source>
        <dbReference type="ARBA" id="ARBA00022475"/>
    </source>
</evidence>
<feature type="transmembrane region" description="Helical" evidence="7">
    <location>
        <begin position="91"/>
        <end position="110"/>
    </location>
</feature>
<feature type="transmembrane region" description="Helical" evidence="7">
    <location>
        <begin position="149"/>
        <end position="167"/>
    </location>
</feature>
<feature type="transmembrane region" description="Helical" evidence="7">
    <location>
        <begin position="31"/>
        <end position="52"/>
    </location>
</feature>
<evidence type="ECO:0000313" key="10">
    <source>
        <dbReference type="Proteomes" id="UP000006443"/>
    </source>
</evidence>
<dbReference type="eggNOG" id="COG2860">
    <property type="taxonomic scope" value="Bacteria"/>
</dbReference>
<evidence type="ECO:0000256" key="5">
    <source>
        <dbReference type="ARBA" id="ARBA00022989"/>
    </source>
</evidence>
<keyword evidence="3" id="KW-1003">Cell membrane</keyword>
<name>C0GF69_DETAL</name>
<comment type="caution">
    <text evidence="9">The sequence shown here is derived from an EMBL/GenBank/DDBJ whole genome shotgun (WGS) entry which is preliminary data.</text>
</comment>
<evidence type="ECO:0000259" key="8">
    <source>
        <dbReference type="Pfam" id="PF03458"/>
    </source>
</evidence>
<comment type="subcellular location">
    <subcellularLocation>
        <location evidence="1">Cell membrane</location>
        <topology evidence="1">Multi-pass membrane protein</topology>
    </subcellularLocation>
</comment>
<dbReference type="OrthoDB" id="9791874at2"/>
<feature type="domain" description="Glycine transporter" evidence="8">
    <location>
        <begin position="6"/>
        <end position="79"/>
    </location>
</feature>